<dbReference type="Proteomes" id="UP001596289">
    <property type="component" value="Unassembled WGS sequence"/>
</dbReference>
<feature type="domain" description="HTH lysR-type" evidence="5">
    <location>
        <begin position="2"/>
        <end position="61"/>
    </location>
</feature>
<reference evidence="7" key="1">
    <citation type="journal article" date="2019" name="Int. J. Syst. Evol. Microbiol.">
        <title>The Global Catalogue of Microorganisms (GCM) 10K type strain sequencing project: providing services to taxonomists for standard genome sequencing and annotation.</title>
        <authorList>
            <consortium name="The Broad Institute Genomics Platform"/>
            <consortium name="The Broad Institute Genome Sequencing Center for Infectious Disease"/>
            <person name="Wu L."/>
            <person name="Ma J."/>
        </authorList>
    </citation>
    <scope>NUCLEOTIDE SEQUENCE [LARGE SCALE GENOMIC DNA]</scope>
    <source>
        <strain evidence="7">CCM 8904</strain>
    </source>
</reference>
<dbReference type="PANTHER" id="PTHR30419">
    <property type="entry name" value="HTH-TYPE TRANSCRIPTIONAL REGULATOR YBHD"/>
    <property type="match status" value="1"/>
</dbReference>
<evidence type="ECO:0000313" key="6">
    <source>
        <dbReference type="EMBL" id="MFC6170226.1"/>
    </source>
</evidence>
<sequence>MMNLRDLTYFSALATLKNFTAVAQQFKVSQPTITYAVKRLENELGAKLLIRDRSHHKIELTTNGQQFQQHVTIILHELKLAQTEIAVSNQQKIKFGLPPIIGTYYFPKLAQRLAQANLISHLNTKEAGSNTLLEHLRAGKLDLALLGSTTPLTDQLIDAEVLTQQDFKIIVSAAHPLAQAKTVSFAQLADEKFVTLKEGFVHPAALRQLAQSAGFTPNVIYATPDISILKNMVAENIGIGFLAATAISTTDNVIALALTDPHQPRFLISLAYRKNQVQSDLQQKLIEQLQQPLD</sequence>
<evidence type="ECO:0000256" key="1">
    <source>
        <dbReference type="ARBA" id="ARBA00009437"/>
    </source>
</evidence>
<proteinExistence type="inferred from homology"/>
<evidence type="ECO:0000256" key="4">
    <source>
        <dbReference type="ARBA" id="ARBA00023163"/>
    </source>
</evidence>
<dbReference type="RefSeq" id="WP_225418792.1">
    <property type="nucleotide sequence ID" value="NZ_JBHSSL010000035.1"/>
</dbReference>
<evidence type="ECO:0000313" key="7">
    <source>
        <dbReference type="Proteomes" id="UP001596289"/>
    </source>
</evidence>
<dbReference type="Gene3D" id="3.40.190.290">
    <property type="match status" value="1"/>
</dbReference>
<organism evidence="6 7">
    <name type="scientific">Loigolactobacillus jiayinensis</name>
    <dbReference type="NCBI Taxonomy" id="2486016"/>
    <lineage>
        <taxon>Bacteria</taxon>
        <taxon>Bacillati</taxon>
        <taxon>Bacillota</taxon>
        <taxon>Bacilli</taxon>
        <taxon>Lactobacillales</taxon>
        <taxon>Lactobacillaceae</taxon>
        <taxon>Loigolactobacillus</taxon>
    </lineage>
</organism>
<dbReference type="EMBL" id="JBHSSL010000035">
    <property type="protein sequence ID" value="MFC6170226.1"/>
    <property type="molecule type" value="Genomic_DNA"/>
</dbReference>
<dbReference type="InterPro" id="IPR050950">
    <property type="entry name" value="HTH-type_LysR_regulators"/>
</dbReference>
<dbReference type="InterPro" id="IPR036388">
    <property type="entry name" value="WH-like_DNA-bd_sf"/>
</dbReference>
<protein>
    <submittedName>
        <fullName evidence="6">LysR family transcriptional regulator</fullName>
    </submittedName>
</protein>
<dbReference type="SUPFAM" id="SSF46785">
    <property type="entry name" value="Winged helix' DNA-binding domain"/>
    <property type="match status" value="1"/>
</dbReference>
<dbReference type="Pfam" id="PF00126">
    <property type="entry name" value="HTH_1"/>
    <property type="match status" value="1"/>
</dbReference>
<name>A0ABW1RDN4_9LACO</name>
<keyword evidence="2" id="KW-0805">Transcription regulation</keyword>
<evidence type="ECO:0000259" key="5">
    <source>
        <dbReference type="PROSITE" id="PS50931"/>
    </source>
</evidence>
<dbReference type="PROSITE" id="PS50931">
    <property type="entry name" value="HTH_LYSR"/>
    <property type="match status" value="1"/>
</dbReference>
<dbReference type="PRINTS" id="PR00039">
    <property type="entry name" value="HTHLYSR"/>
</dbReference>
<dbReference type="InterPro" id="IPR000847">
    <property type="entry name" value="LysR_HTH_N"/>
</dbReference>
<evidence type="ECO:0000256" key="2">
    <source>
        <dbReference type="ARBA" id="ARBA00023015"/>
    </source>
</evidence>
<keyword evidence="3" id="KW-0238">DNA-binding</keyword>
<dbReference type="Gene3D" id="1.10.10.10">
    <property type="entry name" value="Winged helix-like DNA-binding domain superfamily/Winged helix DNA-binding domain"/>
    <property type="match status" value="1"/>
</dbReference>
<comment type="caution">
    <text evidence="6">The sequence shown here is derived from an EMBL/GenBank/DDBJ whole genome shotgun (WGS) entry which is preliminary data.</text>
</comment>
<comment type="similarity">
    <text evidence="1">Belongs to the LysR transcriptional regulatory family.</text>
</comment>
<dbReference type="InterPro" id="IPR036390">
    <property type="entry name" value="WH_DNA-bd_sf"/>
</dbReference>
<dbReference type="SUPFAM" id="SSF53850">
    <property type="entry name" value="Periplasmic binding protein-like II"/>
    <property type="match status" value="1"/>
</dbReference>
<accession>A0ABW1RDN4</accession>
<gene>
    <name evidence="6" type="ORF">ACFQGP_06490</name>
</gene>
<evidence type="ECO:0000256" key="3">
    <source>
        <dbReference type="ARBA" id="ARBA00023125"/>
    </source>
</evidence>
<keyword evidence="4" id="KW-0804">Transcription</keyword>
<dbReference type="Pfam" id="PF03466">
    <property type="entry name" value="LysR_substrate"/>
    <property type="match status" value="1"/>
</dbReference>
<dbReference type="InterPro" id="IPR005119">
    <property type="entry name" value="LysR_subst-bd"/>
</dbReference>
<keyword evidence="7" id="KW-1185">Reference proteome</keyword>